<accession>A0A318UR85</accession>
<evidence type="ECO:0000313" key="2">
    <source>
        <dbReference type="EMBL" id="PYF74079.1"/>
    </source>
</evidence>
<gene>
    <name evidence="2" type="ORF">B0O44_104250</name>
</gene>
<protein>
    <recommendedName>
        <fullName evidence="4">ATP synthase F0 sector subunit C</fullName>
    </recommendedName>
</protein>
<dbReference type="PROSITE" id="PS51257">
    <property type="entry name" value="PROKAR_LIPOPROTEIN"/>
    <property type="match status" value="1"/>
</dbReference>
<dbReference type="OrthoDB" id="966098at2"/>
<name>A0A318UR85_9SPHI</name>
<organism evidence="2 3">
    <name type="scientific">Pedobacter nutrimenti</name>
    <dbReference type="NCBI Taxonomy" id="1241337"/>
    <lineage>
        <taxon>Bacteria</taxon>
        <taxon>Pseudomonadati</taxon>
        <taxon>Bacteroidota</taxon>
        <taxon>Sphingobacteriia</taxon>
        <taxon>Sphingobacteriales</taxon>
        <taxon>Sphingobacteriaceae</taxon>
        <taxon>Pedobacter</taxon>
    </lineage>
</organism>
<keyword evidence="1" id="KW-0812">Transmembrane</keyword>
<feature type="transmembrane region" description="Helical" evidence="1">
    <location>
        <begin position="7"/>
        <end position="26"/>
    </location>
</feature>
<evidence type="ECO:0008006" key="4">
    <source>
        <dbReference type="Google" id="ProtNLM"/>
    </source>
</evidence>
<evidence type="ECO:0000313" key="3">
    <source>
        <dbReference type="Proteomes" id="UP000248198"/>
    </source>
</evidence>
<feature type="transmembrane region" description="Helical" evidence="1">
    <location>
        <begin position="38"/>
        <end position="57"/>
    </location>
</feature>
<dbReference type="EMBL" id="QKLU01000004">
    <property type="protein sequence ID" value="PYF74079.1"/>
    <property type="molecule type" value="Genomic_DNA"/>
</dbReference>
<dbReference type="Proteomes" id="UP000248198">
    <property type="component" value="Unassembled WGS sequence"/>
</dbReference>
<keyword evidence="3" id="KW-1185">Reference proteome</keyword>
<dbReference type="AlphaFoldDB" id="A0A318UR85"/>
<sequence>MENKKALSFVFIIVAIILGCTLYKQFDFENFKFEKPALAYVYLTVFFASIFFIVKSFKNKSQQ</sequence>
<dbReference type="RefSeq" id="WP_110831032.1">
    <property type="nucleotide sequence ID" value="NZ_QKLU01000004.1"/>
</dbReference>
<proteinExistence type="predicted"/>
<evidence type="ECO:0000256" key="1">
    <source>
        <dbReference type="SAM" id="Phobius"/>
    </source>
</evidence>
<reference evidence="2 3" key="1">
    <citation type="submission" date="2018-06" db="EMBL/GenBank/DDBJ databases">
        <title>Genomic Encyclopedia of Archaeal and Bacterial Type Strains, Phase II (KMG-II): from individual species to whole genera.</title>
        <authorList>
            <person name="Goeker M."/>
        </authorList>
    </citation>
    <scope>NUCLEOTIDE SEQUENCE [LARGE SCALE GENOMIC DNA]</scope>
    <source>
        <strain evidence="2 3">DSM 27372</strain>
    </source>
</reference>
<comment type="caution">
    <text evidence="2">The sequence shown here is derived from an EMBL/GenBank/DDBJ whole genome shotgun (WGS) entry which is preliminary data.</text>
</comment>
<keyword evidence="1" id="KW-1133">Transmembrane helix</keyword>
<keyword evidence="1" id="KW-0472">Membrane</keyword>